<evidence type="ECO:0000313" key="2">
    <source>
        <dbReference type="EMBL" id="SEL80648.1"/>
    </source>
</evidence>
<sequence>MVTNLNRTVRVYGSILVLTTGLLCGGLTVALFISASWVVETLGLAGFGIYVVTTFVCAILSFMFDLIGNAKEAFA</sequence>
<evidence type="ECO:0000256" key="1">
    <source>
        <dbReference type="SAM" id="Phobius"/>
    </source>
</evidence>
<feature type="transmembrane region" description="Helical" evidence="1">
    <location>
        <begin position="12"/>
        <end position="38"/>
    </location>
</feature>
<name>A0A1H7T7D1_HALLR</name>
<dbReference type="Proteomes" id="UP000183894">
    <property type="component" value="Unassembled WGS sequence"/>
</dbReference>
<proteinExistence type="predicted"/>
<organism evidence="2 3">
    <name type="scientific">Haloferax larsenii</name>
    <dbReference type="NCBI Taxonomy" id="302484"/>
    <lineage>
        <taxon>Archaea</taxon>
        <taxon>Methanobacteriati</taxon>
        <taxon>Methanobacteriota</taxon>
        <taxon>Stenosarchaea group</taxon>
        <taxon>Halobacteria</taxon>
        <taxon>Halobacteriales</taxon>
        <taxon>Haloferacaceae</taxon>
        <taxon>Haloferax</taxon>
    </lineage>
</organism>
<accession>A0A1H7T7D1</accession>
<dbReference type="AlphaFoldDB" id="A0A1H7T7D1"/>
<keyword evidence="1" id="KW-0472">Membrane</keyword>
<gene>
    <name evidence="2" type="ORF">SAMN04488691_108100</name>
</gene>
<keyword evidence="1" id="KW-1133">Transmembrane helix</keyword>
<feature type="transmembrane region" description="Helical" evidence="1">
    <location>
        <begin position="44"/>
        <end position="67"/>
    </location>
</feature>
<protein>
    <submittedName>
        <fullName evidence="2">Uncharacterized protein</fullName>
    </submittedName>
</protein>
<keyword evidence="1" id="KW-0812">Transmembrane</keyword>
<reference evidence="2 3" key="1">
    <citation type="submission" date="2016-10" db="EMBL/GenBank/DDBJ databases">
        <authorList>
            <person name="de Groot N.N."/>
        </authorList>
    </citation>
    <scope>NUCLEOTIDE SEQUENCE [LARGE SCALE GENOMIC DNA]</scope>
    <source>
        <strain evidence="2 3">CDM_5</strain>
    </source>
</reference>
<dbReference type="EMBL" id="FOAD01000008">
    <property type="protein sequence ID" value="SEL80648.1"/>
    <property type="molecule type" value="Genomic_DNA"/>
</dbReference>
<evidence type="ECO:0000313" key="3">
    <source>
        <dbReference type="Proteomes" id="UP000183894"/>
    </source>
</evidence>